<dbReference type="EMBL" id="CAUOFW020001781">
    <property type="protein sequence ID" value="CAK9148673.1"/>
    <property type="molecule type" value="Genomic_DNA"/>
</dbReference>
<sequence length="213" mass="23469">MSQYCPHLQKSAHSLNKVVKEENSIGVVISTGATVISKATDSPTAKAYHVSNSKENGLVSLKANTKDHEVLEVDPSVYEEPTDSKRSSKQKQSKEQAINKNLNPSSKLAVTKNHEPNRETSPSEPPDPGDGGKDKGDPVVEVDTTELDLCGSHLQPNEQEKWLVNVNYVIRAVRIVIEDSYLTVAEVHTTAVTIAEVDLLEDNRRRAQVFFEP</sequence>
<accession>A0ABC8TQW9</accession>
<reference evidence="3 4" key="1">
    <citation type="submission" date="2024-02" db="EMBL/GenBank/DDBJ databases">
        <authorList>
            <person name="Vignale AGUSTIN F."/>
            <person name="Sosa J E."/>
            <person name="Modenutti C."/>
        </authorList>
    </citation>
    <scope>NUCLEOTIDE SEQUENCE [LARGE SCALE GENOMIC DNA]</scope>
</reference>
<dbReference type="AlphaFoldDB" id="A0ABC8TQW9"/>
<comment type="caution">
    <text evidence="3">The sequence shown here is derived from an EMBL/GenBank/DDBJ whole genome shotgun (WGS) entry which is preliminary data.</text>
</comment>
<dbReference type="EMBL" id="CAUOFW020005856">
    <property type="protein sequence ID" value="CAK9171861.1"/>
    <property type="molecule type" value="Genomic_DNA"/>
</dbReference>
<evidence type="ECO:0000313" key="4">
    <source>
        <dbReference type="Proteomes" id="UP001642360"/>
    </source>
</evidence>
<evidence type="ECO:0000313" key="2">
    <source>
        <dbReference type="EMBL" id="CAK9148673.1"/>
    </source>
</evidence>
<feature type="region of interest" description="Disordered" evidence="1">
    <location>
        <begin position="65"/>
        <end position="139"/>
    </location>
</feature>
<proteinExistence type="predicted"/>
<gene>
    <name evidence="2" type="ORF">ILEXP_LOCUS16644</name>
    <name evidence="3" type="ORF">ILEXP_LOCUS41468</name>
</gene>
<evidence type="ECO:0000256" key="1">
    <source>
        <dbReference type="SAM" id="MobiDB-lite"/>
    </source>
</evidence>
<keyword evidence="4" id="KW-1185">Reference proteome</keyword>
<protein>
    <submittedName>
        <fullName evidence="3">Uncharacterized protein</fullName>
    </submittedName>
</protein>
<evidence type="ECO:0000313" key="3">
    <source>
        <dbReference type="EMBL" id="CAK9171861.1"/>
    </source>
</evidence>
<feature type="compositionally biased region" description="Polar residues" evidence="1">
    <location>
        <begin position="95"/>
        <end position="108"/>
    </location>
</feature>
<name>A0ABC8TQW9_9AQUA</name>
<organism evidence="3 4">
    <name type="scientific">Ilex paraguariensis</name>
    <name type="common">yerba mate</name>
    <dbReference type="NCBI Taxonomy" id="185542"/>
    <lineage>
        <taxon>Eukaryota</taxon>
        <taxon>Viridiplantae</taxon>
        <taxon>Streptophyta</taxon>
        <taxon>Embryophyta</taxon>
        <taxon>Tracheophyta</taxon>
        <taxon>Spermatophyta</taxon>
        <taxon>Magnoliopsida</taxon>
        <taxon>eudicotyledons</taxon>
        <taxon>Gunneridae</taxon>
        <taxon>Pentapetalae</taxon>
        <taxon>asterids</taxon>
        <taxon>campanulids</taxon>
        <taxon>Aquifoliales</taxon>
        <taxon>Aquifoliaceae</taxon>
        <taxon>Ilex</taxon>
    </lineage>
</organism>
<dbReference type="Proteomes" id="UP001642360">
    <property type="component" value="Unassembled WGS sequence"/>
</dbReference>